<dbReference type="Gene3D" id="3.30.450.40">
    <property type="match status" value="1"/>
</dbReference>
<dbReference type="InterPro" id="IPR029016">
    <property type="entry name" value="GAF-like_dom_sf"/>
</dbReference>
<name>A0A0S6VQ73_9BACT</name>
<accession>A0A0S6VQ73</accession>
<evidence type="ECO:0000313" key="2">
    <source>
        <dbReference type="Proteomes" id="UP000030700"/>
    </source>
</evidence>
<proteinExistence type="predicted"/>
<dbReference type="AlphaFoldDB" id="A0A0S6VQ73"/>
<dbReference type="GO" id="GO:0016301">
    <property type="term" value="F:kinase activity"/>
    <property type="evidence" value="ECO:0007669"/>
    <property type="project" value="UniProtKB-KW"/>
</dbReference>
<evidence type="ECO:0000313" key="1">
    <source>
        <dbReference type="EMBL" id="GAK49186.1"/>
    </source>
</evidence>
<gene>
    <name evidence="1" type="ORF">U14_00404</name>
</gene>
<dbReference type="STRING" id="1499966.U14_00404"/>
<organism evidence="1">
    <name type="scientific">Candidatus Moduliflexus flocculans</name>
    <dbReference type="NCBI Taxonomy" id="1499966"/>
    <lineage>
        <taxon>Bacteria</taxon>
        <taxon>Candidatus Moduliflexota</taxon>
        <taxon>Candidatus Moduliflexia</taxon>
        <taxon>Candidatus Moduliflexales</taxon>
        <taxon>Candidatus Moduliflexaceae</taxon>
    </lineage>
</organism>
<dbReference type="EMBL" id="DF820455">
    <property type="protein sequence ID" value="GAK49186.1"/>
    <property type="molecule type" value="Genomic_DNA"/>
</dbReference>
<protein>
    <submittedName>
        <fullName evidence="1">Multi-sensor signal transduction histidine kinase</fullName>
    </submittedName>
</protein>
<reference evidence="1" key="1">
    <citation type="journal article" date="2015" name="PeerJ">
        <title>First genomic representation of candidate bacterial phylum KSB3 points to enhanced environmental sensing as a trigger of wastewater bulking.</title>
        <authorList>
            <person name="Sekiguchi Y."/>
            <person name="Ohashi A."/>
            <person name="Parks D.H."/>
            <person name="Yamauchi T."/>
            <person name="Tyson G.W."/>
            <person name="Hugenholtz P."/>
        </authorList>
    </citation>
    <scope>NUCLEOTIDE SEQUENCE [LARGE SCALE GENOMIC DNA]</scope>
</reference>
<keyword evidence="1" id="KW-0418">Kinase</keyword>
<sequence length="136" mass="15505">MANVQDTQDQAQELANANLRLRVLLNLGQELASIQEEGAILRTIYDNVSQLMDTSNMYIALYDEANDTIRFPLVYQNGQAISIQTRKAGQGKTEEIIRTKQPILHKTQKEADDGMHNQDEKNMWDIFRLHGLAFPC</sequence>
<dbReference type="HOGENOM" id="CLU_1871338_0_0_0"/>
<keyword evidence="1" id="KW-0808">Transferase</keyword>
<dbReference type="Proteomes" id="UP000030700">
    <property type="component" value="Unassembled WGS sequence"/>
</dbReference>
<keyword evidence="2" id="KW-1185">Reference proteome</keyword>
<dbReference type="SUPFAM" id="SSF55781">
    <property type="entry name" value="GAF domain-like"/>
    <property type="match status" value="1"/>
</dbReference>